<protein>
    <submittedName>
        <fullName evidence="9">Nucleotidyltransferase</fullName>
    </submittedName>
</protein>
<keyword evidence="3" id="KW-0548">Nucleotidyltransferase</keyword>
<name>A0ABQ2ZA09_9GAMM</name>
<feature type="domain" description="Polymerase beta nucleotidyltransferase" evidence="8">
    <location>
        <begin position="13"/>
        <end position="93"/>
    </location>
</feature>
<organism evidence="9 10">
    <name type="scientific">Litchfieldella qijiaojingensis</name>
    <dbReference type="NCBI Taxonomy" id="980347"/>
    <lineage>
        <taxon>Bacteria</taxon>
        <taxon>Pseudomonadati</taxon>
        <taxon>Pseudomonadota</taxon>
        <taxon>Gammaproteobacteria</taxon>
        <taxon>Oceanospirillales</taxon>
        <taxon>Halomonadaceae</taxon>
        <taxon>Litchfieldella</taxon>
    </lineage>
</organism>
<accession>A0ABQ2ZA09</accession>
<evidence type="ECO:0000256" key="7">
    <source>
        <dbReference type="ARBA" id="ARBA00022842"/>
    </source>
</evidence>
<evidence type="ECO:0000256" key="4">
    <source>
        <dbReference type="ARBA" id="ARBA00022723"/>
    </source>
</evidence>
<evidence type="ECO:0000256" key="3">
    <source>
        <dbReference type="ARBA" id="ARBA00022695"/>
    </source>
</evidence>
<gene>
    <name evidence="9" type="ORF">GCM10007160_41140</name>
</gene>
<dbReference type="RefSeq" id="WP_189472618.1">
    <property type="nucleotide sequence ID" value="NZ_BMXS01000035.1"/>
</dbReference>
<dbReference type="EMBL" id="BMXS01000035">
    <property type="protein sequence ID" value="GGY09596.1"/>
    <property type="molecule type" value="Genomic_DNA"/>
</dbReference>
<keyword evidence="5" id="KW-0547">Nucleotide-binding</keyword>
<dbReference type="Gene3D" id="3.30.460.10">
    <property type="entry name" value="Beta Polymerase, domain 2"/>
    <property type="match status" value="1"/>
</dbReference>
<comment type="caution">
    <text evidence="9">The sequence shown here is derived from an EMBL/GenBank/DDBJ whole genome shotgun (WGS) entry which is preliminary data.</text>
</comment>
<keyword evidence="4" id="KW-0479">Metal-binding</keyword>
<dbReference type="InterPro" id="IPR052038">
    <property type="entry name" value="Type-VII_TA_antitoxin"/>
</dbReference>
<evidence type="ECO:0000313" key="10">
    <source>
        <dbReference type="Proteomes" id="UP000653056"/>
    </source>
</evidence>
<dbReference type="PANTHER" id="PTHR33571">
    <property type="entry name" value="SSL8005 PROTEIN"/>
    <property type="match status" value="1"/>
</dbReference>
<evidence type="ECO:0000256" key="1">
    <source>
        <dbReference type="ARBA" id="ARBA00001946"/>
    </source>
</evidence>
<dbReference type="SUPFAM" id="SSF81301">
    <property type="entry name" value="Nucleotidyltransferase"/>
    <property type="match status" value="1"/>
</dbReference>
<proteinExistence type="predicted"/>
<dbReference type="Proteomes" id="UP000653056">
    <property type="component" value="Unassembled WGS sequence"/>
</dbReference>
<evidence type="ECO:0000256" key="2">
    <source>
        <dbReference type="ARBA" id="ARBA00022679"/>
    </source>
</evidence>
<dbReference type="Pfam" id="PF18765">
    <property type="entry name" value="Polbeta"/>
    <property type="match status" value="1"/>
</dbReference>
<dbReference type="InterPro" id="IPR041633">
    <property type="entry name" value="Polbeta"/>
</dbReference>
<keyword evidence="2" id="KW-0808">Transferase</keyword>
<evidence type="ECO:0000256" key="6">
    <source>
        <dbReference type="ARBA" id="ARBA00022840"/>
    </source>
</evidence>
<reference evidence="10" key="1">
    <citation type="journal article" date="2019" name="Int. J. Syst. Evol. Microbiol.">
        <title>The Global Catalogue of Microorganisms (GCM) 10K type strain sequencing project: providing services to taxonomists for standard genome sequencing and annotation.</title>
        <authorList>
            <consortium name="The Broad Institute Genomics Platform"/>
            <consortium name="The Broad Institute Genome Sequencing Center for Infectious Disease"/>
            <person name="Wu L."/>
            <person name="Ma J."/>
        </authorList>
    </citation>
    <scope>NUCLEOTIDE SEQUENCE [LARGE SCALE GENOMIC DNA]</scope>
    <source>
        <strain evidence="10">KCTC 22228</strain>
    </source>
</reference>
<comment type="cofactor">
    <cofactor evidence="1">
        <name>Mg(2+)</name>
        <dbReference type="ChEBI" id="CHEBI:18420"/>
    </cofactor>
</comment>
<dbReference type="CDD" id="cd05403">
    <property type="entry name" value="NT_KNTase_like"/>
    <property type="match status" value="1"/>
</dbReference>
<dbReference type="InterPro" id="IPR043519">
    <property type="entry name" value="NT_sf"/>
</dbReference>
<evidence type="ECO:0000256" key="5">
    <source>
        <dbReference type="ARBA" id="ARBA00022741"/>
    </source>
</evidence>
<dbReference type="PANTHER" id="PTHR33571:SF12">
    <property type="entry name" value="BSL3053 PROTEIN"/>
    <property type="match status" value="1"/>
</dbReference>
<evidence type="ECO:0000313" key="9">
    <source>
        <dbReference type="EMBL" id="GGY09596.1"/>
    </source>
</evidence>
<keyword evidence="7" id="KW-0460">Magnesium</keyword>
<keyword evidence="10" id="KW-1185">Reference proteome</keyword>
<evidence type="ECO:0000259" key="8">
    <source>
        <dbReference type="Pfam" id="PF18765"/>
    </source>
</evidence>
<keyword evidence="6" id="KW-0067">ATP-binding</keyword>
<sequence>MKPSEALTIHREAIARIAAEHHVRNVRVFGSVMTQEDEEESDLDLLVDPTDDTSLMDIGAIRAELRQLLGIRVDVLTPNALPESFRDQVLKEASPL</sequence>